<keyword evidence="3" id="KW-1185">Reference proteome</keyword>
<proteinExistence type="predicted"/>
<comment type="caution">
    <text evidence="2">The sequence shown here is derived from an EMBL/GenBank/DDBJ whole genome shotgun (WGS) entry which is preliminary data.</text>
</comment>
<evidence type="ECO:0008006" key="4">
    <source>
        <dbReference type="Google" id="ProtNLM"/>
    </source>
</evidence>
<dbReference type="AlphaFoldDB" id="A0AAW9QJC2"/>
<feature type="region of interest" description="Disordered" evidence="1">
    <location>
        <begin position="277"/>
        <end position="302"/>
    </location>
</feature>
<dbReference type="Proteomes" id="UP001336250">
    <property type="component" value="Unassembled WGS sequence"/>
</dbReference>
<reference evidence="2 3" key="1">
    <citation type="submission" date="2024-02" db="EMBL/GenBank/DDBJ databases">
        <title>Genome sequence of Aquincola sp. MAHUQ-54.</title>
        <authorList>
            <person name="Huq M.A."/>
        </authorList>
    </citation>
    <scope>NUCLEOTIDE SEQUENCE [LARGE SCALE GENOMIC DNA]</scope>
    <source>
        <strain evidence="2 3">MAHUQ-54</strain>
    </source>
</reference>
<dbReference type="RefSeq" id="WP_332290799.1">
    <property type="nucleotide sequence ID" value="NZ_JAZIBG010000035.1"/>
</dbReference>
<evidence type="ECO:0000313" key="3">
    <source>
        <dbReference type="Proteomes" id="UP001336250"/>
    </source>
</evidence>
<protein>
    <recommendedName>
        <fullName evidence="4">HNH endonuclease</fullName>
    </recommendedName>
</protein>
<gene>
    <name evidence="2" type="ORF">V4F39_16485</name>
</gene>
<name>A0AAW9QJC2_9BURK</name>
<evidence type="ECO:0000313" key="2">
    <source>
        <dbReference type="EMBL" id="MEF7615514.1"/>
    </source>
</evidence>
<evidence type="ECO:0000256" key="1">
    <source>
        <dbReference type="SAM" id="MobiDB-lite"/>
    </source>
</evidence>
<organism evidence="2 3">
    <name type="scientific">Aquincola agrisoli</name>
    <dbReference type="NCBI Taxonomy" id="3119538"/>
    <lineage>
        <taxon>Bacteria</taxon>
        <taxon>Pseudomonadati</taxon>
        <taxon>Pseudomonadota</taxon>
        <taxon>Betaproteobacteria</taxon>
        <taxon>Burkholderiales</taxon>
        <taxon>Sphaerotilaceae</taxon>
        <taxon>Aquincola</taxon>
    </lineage>
</organism>
<sequence>MGAATRYRKKFLSEHPKCAFCGGNADAKTIEHCPPRAMFQFREWPEGFEFPACENCNLGTDNEDLLVAMLARIDPFEEKGDKDGKQVGLMRAVNKQFPGLFEKMMPTASEARRQNRELGITPKDGRTHQEAGPLKVPEEFHRAVCIFARKLAKGIFYREAGFSFPNDGCLLLNWFTNADFMRDGKYTVFDLLKELSGDAPPLLRGGKFLNDQFEYKLSISPNKNVFVVQARFGNAFGFAVFGSTTPGTLETSIERLREQSQRDGPFAVLQSLTLGEARGKPSGAETSLEEIRQGCRVRQPPV</sequence>
<dbReference type="EMBL" id="JAZIBG010000035">
    <property type="protein sequence ID" value="MEF7615514.1"/>
    <property type="molecule type" value="Genomic_DNA"/>
</dbReference>
<accession>A0AAW9QJC2</accession>